<dbReference type="EMBL" id="BOOJ01000033">
    <property type="protein sequence ID" value="GIH93605.1"/>
    <property type="molecule type" value="Genomic_DNA"/>
</dbReference>
<feature type="binding site" description="axial binding residue" evidence="7">
    <location>
        <position position="403"/>
    </location>
    <ligand>
        <name>heme</name>
        <dbReference type="ChEBI" id="CHEBI:30413"/>
    </ligand>
    <ligandPart>
        <name>Fe</name>
        <dbReference type="ChEBI" id="CHEBI:18248"/>
    </ligandPart>
</feature>
<dbReference type="Proteomes" id="UP000619788">
    <property type="component" value="Unassembled WGS sequence"/>
</dbReference>
<dbReference type="PANTHER" id="PTHR24291:SF50">
    <property type="entry name" value="BIFUNCTIONAL ALBAFLAVENONE MONOOXYGENASE_TERPENE SYNTHASE"/>
    <property type="match status" value="1"/>
</dbReference>
<comment type="cofactor">
    <cofactor evidence="7">
        <name>heme</name>
        <dbReference type="ChEBI" id="CHEBI:30413"/>
    </cofactor>
</comment>
<dbReference type="PROSITE" id="PS00086">
    <property type="entry name" value="CYTOCHROME_P450"/>
    <property type="match status" value="1"/>
</dbReference>
<dbReference type="InterPro" id="IPR002401">
    <property type="entry name" value="Cyt_P450_E_grp-I"/>
</dbReference>
<evidence type="ECO:0000256" key="5">
    <source>
        <dbReference type="ARBA" id="ARBA00023004"/>
    </source>
</evidence>
<sequence length="472" mass="53734">MAIDVGAGSVRRVRSIPMRRTVRRLMHDPAGALLEFAREAEGQVVRLNLGPFRPYLVTHPDHVQQVMRLEWTNYQRVGMFWRPLERLFGHGIMSDGEHWRTSRAILQPLFTTRYIATLAEEMAARVAGRIEEWDEHARTGRDIDATTEMSGIITYIVNRVLFGDKLSRQDAERIIPAIDLVSHSLVYRFLMPFMPYFIRIPRDRACLRGIKQIDDVVYPVVREAMAHPDDNLDIVSVLCRFTDENGERLTAKQIRDALVSVYTAASETTAMILTWLWLLLDGHPDIAARLQAEIDEVVGDGPARAEHVPQLAYTRMVLLESLRLYPSGWLVPRHVMEDAEIGGVRIKRGSTVLITPYATQRLEEFWERPDEFDPERFASEKTAGGERRHRYSYFPFGGGPHKCLGEHLFYVEAPLIVASILSRFRLSVRTPGPYTVAWAASLRPKGRIELGVSFARRGRSAVAGHDRSAVAR</sequence>
<gene>
    <name evidence="9" type="ORF">Psi01_42350</name>
</gene>
<comment type="caution">
    <text evidence="9">The sequence shown here is derived from an EMBL/GenBank/DDBJ whole genome shotgun (WGS) entry which is preliminary data.</text>
</comment>
<evidence type="ECO:0000256" key="2">
    <source>
        <dbReference type="ARBA" id="ARBA00022617"/>
    </source>
</evidence>
<dbReference type="Gene3D" id="1.10.630.10">
    <property type="entry name" value="Cytochrome P450"/>
    <property type="match status" value="1"/>
</dbReference>
<dbReference type="InterPro" id="IPR017972">
    <property type="entry name" value="Cyt_P450_CS"/>
</dbReference>
<keyword evidence="2 7" id="KW-0349">Heme</keyword>
<dbReference type="Pfam" id="PF00067">
    <property type="entry name" value="p450"/>
    <property type="match status" value="1"/>
</dbReference>
<evidence type="ECO:0000313" key="9">
    <source>
        <dbReference type="EMBL" id="GIH93605.1"/>
    </source>
</evidence>
<name>A0A8J3WLG6_9ACTN</name>
<dbReference type="RefSeq" id="WP_204065762.1">
    <property type="nucleotide sequence ID" value="NZ_BOOJ01000033.1"/>
</dbReference>
<dbReference type="CDD" id="cd20620">
    <property type="entry name" value="CYP132-like"/>
    <property type="match status" value="1"/>
</dbReference>
<accession>A0A8J3WLG6</accession>
<evidence type="ECO:0000256" key="1">
    <source>
        <dbReference type="ARBA" id="ARBA00010617"/>
    </source>
</evidence>
<keyword evidence="4 8" id="KW-0560">Oxidoreductase</keyword>
<evidence type="ECO:0000256" key="4">
    <source>
        <dbReference type="ARBA" id="ARBA00023002"/>
    </source>
</evidence>
<keyword evidence="6 8" id="KW-0503">Monooxygenase</keyword>
<evidence type="ECO:0000256" key="8">
    <source>
        <dbReference type="RuleBase" id="RU000461"/>
    </source>
</evidence>
<protein>
    <submittedName>
        <fullName evidence="9">Cytochrome P450</fullName>
    </submittedName>
</protein>
<dbReference type="PRINTS" id="PR00385">
    <property type="entry name" value="P450"/>
</dbReference>
<keyword evidence="10" id="KW-1185">Reference proteome</keyword>
<comment type="similarity">
    <text evidence="1 8">Belongs to the cytochrome P450 family.</text>
</comment>
<keyword evidence="5 7" id="KW-0408">Iron</keyword>
<evidence type="ECO:0000256" key="3">
    <source>
        <dbReference type="ARBA" id="ARBA00022723"/>
    </source>
</evidence>
<dbReference type="AlphaFoldDB" id="A0A8J3WLG6"/>
<dbReference type="GO" id="GO:0016705">
    <property type="term" value="F:oxidoreductase activity, acting on paired donors, with incorporation or reduction of molecular oxygen"/>
    <property type="evidence" value="ECO:0007669"/>
    <property type="project" value="InterPro"/>
</dbReference>
<proteinExistence type="inferred from homology"/>
<evidence type="ECO:0000256" key="7">
    <source>
        <dbReference type="PIRSR" id="PIRSR602401-1"/>
    </source>
</evidence>
<dbReference type="InterPro" id="IPR050196">
    <property type="entry name" value="Cytochrome_P450_Monoox"/>
</dbReference>
<dbReference type="GO" id="GO:0020037">
    <property type="term" value="F:heme binding"/>
    <property type="evidence" value="ECO:0007669"/>
    <property type="project" value="InterPro"/>
</dbReference>
<keyword evidence="3 7" id="KW-0479">Metal-binding</keyword>
<evidence type="ECO:0000313" key="10">
    <source>
        <dbReference type="Proteomes" id="UP000619788"/>
    </source>
</evidence>
<dbReference type="InterPro" id="IPR001128">
    <property type="entry name" value="Cyt_P450"/>
</dbReference>
<dbReference type="GO" id="GO:0005506">
    <property type="term" value="F:iron ion binding"/>
    <property type="evidence" value="ECO:0007669"/>
    <property type="project" value="InterPro"/>
</dbReference>
<dbReference type="InterPro" id="IPR036396">
    <property type="entry name" value="Cyt_P450_sf"/>
</dbReference>
<evidence type="ECO:0000256" key="6">
    <source>
        <dbReference type="ARBA" id="ARBA00023033"/>
    </source>
</evidence>
<dbReference type="PRINTS" id="PR00463">
    <property type="entry name" value="EP450I"/>
</dbReference>
<reference evidence="9 10" key="1">
    <citation type="submission" date="2021-01" db="EMBL/GenBank/DDBJ databases">
        <title>Whole genome shotgun sequence of Planobispora siamensis NBRC 107568.</title>
        <authorList>
            <person name="Komaki H."/>
            <person name="Tamura T."/>
        </authorList>
    </citation>
    <scope>NUCLEOTIDE SEQUENCE [LARGE SCALE GENOMIC DNA]</scope>
    <source>
        <strain evidence="9 10">NBRC 107568</strain>
    </source>
</reference>
<dbReference type="PANTHER" id="PTHR24291">
    <property type="entry name" value="CYTOCHROME P450 FAMILY 4"/>
    <property type="match status" value="1"/>
</dbReference>
<organism evidence="9 10">
    <name type="scientific">Planobispora siamensis</name>
    <dbReference type="NCBI Taxonomy" id="936338"/>
    <lineage>
        <taxon>Bacteria</taxon>
        <taxon>Bacillati</taxon>
        <taxon>Actinomycetota</taxon>
        <taxon>Actinomycetes</taxon>
        <taxon>Streptosporangiales</taxon>
        <taxon>Streptosporangiaceae</taxon>
        <taxon>Planobispora</taxon>
    </lineage>
</organism>
<dbReference type="SUPFAM" id="SSF48264">
    <property type="entry name" value="Cytochrome P450"/>
    <property type="match status" value="1"/>
</dbReference>
<dbReference type="GO" id="GO:0004497">
    <property type="term" value="F:monooxygenase activity"/>
    <property type="evidence" value="ECO:0007669"/>
    <property type="project" value="UniProtKB-KW"/>
</dbReference>